<dbReference type="GO" id="GO:0030488">
    <property type="term" value="P:tRNA methylation"/>
    <property type="evidence" value="ECO:0007669"/>
    <property type="project" value="TreeGrafter"/>
</dbReference>
<dbReference type="CDD" id="cd14858">
    <property type="entry name" value="TrmE_N"/>
    <property type="match status" value="1"/>
</dbReference>
<keyword evidence="4 8" id="KW-0378">Hydrolase</keyword>
<evidence type="ECO:0000256" key="9">
    <source>
        <dbReference type="RuleBase" id="RU003313"/>
    </source>
</evidence>
<dbReference type="Pfam" id="PF12631">
    <property type="entry name" value="MnmE_helical"/>
    <property type="match status" value="1"/>
</dbReference>
<accession>A0A2T1HT20</accession>
<organism evidence="11 12">
    <name type="scientific">Alsobacter soli</name>
    <dbReference type="NCBI Taxonomy" id="2109933"/>
    <lineage>
        <taxon>Bacteria</taxon>
        <taxon>Pseudomonadati</taxon>
        <taxon>Pseudomonadota</taxon>
        <taxon>Alphaproteobacteria</taxon>
        <taxon>Hyphomicrobiales</taxon>
        <taxon>Alsobacteraceae</taxon>
        <taxon>Alsobacter</taxon>
    </lineage>
</organism>
<evidence type="ECO:0000259" key="10">
    <source>
        <dbReference type="PROSITE" id="PS51709"/>
    </source>
</evidence>
<feature type="binding site" evidence="8">
    <location>
        <begin position="251"/>
        <end position="257"/>
    </location>
    <ligand>
        <name>GTP</name>
        <dbReference type="ChEBI" id="CHEBI:37565"/>
    </ligand>
</feature>
<comment type="cofactor">
    <cofactor evidence="8">
        <name>K(+)</name>
        <dbReference type="ChEBI" id="CHEBI:29103"/>
    </cofactor>
    <text evidence="8">Binds 1 potassium ion per subunit.</text>
</comment>
<feature type="binding site" evidence="8">
    <location>
        <position position="442"/>
    </location>
    <ligand>
        <name>(6S)-5-formyl-5,6,7,8-tetrahydrofolate</name>
        <dbReference type="ChEBI" id="CHEBI:57457"/>
    </ligand>
</feature>
<keyword evidence="2 8" id="KW-0819">tRNA processing</keyword>
<dbReference type="InterPro" id="IPR004520">
    <property type="entry name" value="GTPase_MnmE"/>
</dbReference>
<dbReference type="GO" id="GO:0002098">
    <property type="term" value="P:tRNA wobble uridine modification"/>
    <property type="evidence" value="ECO:0007669"/>
    <property type="project" value="TreeGrafter"/>
</dbReference>
<comment type="subunit">
    <text evidence="8">Homodimer. Heterotetramer of two MnmE and two MnmG subunits.</text>
</comment>
<protein>
    <recommendedName>
        <fullName evidence="8">tRNA modification GTPase MnmE</fullName>
        <ecNumber evidence="8">3.6.-.-</ecNumber>
    </recommendedName>
</protein>
<dbReference type="PANTHER" id="PTHR42714">
    <property type="entry name" value="TRNA MODIFICATION GTPASE GTPBP3"/>
    <property type="match status" value="1"/>
</dbReference>
<evidence type="ECO:0000256" key="8">
    <source>
        <dbReference type="HAMAP-Rule" id="MF_00379"/>
    </source>
</evidence>
<dbReference type="RefSeq" id="WP_106337218.1">
    <property type="nucleotide sequence ID" value="NZ_PVZS01000011.1"/>
</dbReference>
<dbReference type="InterPro" id="IPR031168">
    <property type="entry name" value="G_TrmE"/>
</dbReference>
<feature type="binding site" evidence="8">
    <location>
        <position position="30"/>
    </location>
    <ligand>
        <name>(6S)-5-formyl-5,6,7,8-tetrahydrofolate</name>
        <dbReference type="ChEBI" id="CHEBI:57457"/>
    </ligand>
</feature>
<name>A0A2T1HT20_9HYPH</name>
<dbReference type="Gene3D" id="3.40.50.300">
    <property type="entry name" value="P-loop containing nucleotide triphosphate hydrolases"/>
    <property type="match status" value="1"/>
</dbReference>
<gene>
    <name evidence="8" type="primary">mnmE</name>
    <name evidence="8" type="synonym">trmE</name>
    <name evidence="11" type="ORF">SLNSH_11930</name>
</gene>
<evidence type="ECO:0000313" key="11">
    <source>
        <dbReference type="EMBL" id="PSC04792.1"/>
    </source>
</evidence>
<keyword evidence="7 8" id="KW-0342">GTP-binding</keyword>
<evidence type="ECO:0000256" key="7">
    <source>
        <dbReference type="ARBA" id="ARBA00023134"/>
    </source>
</evidence>
<evidence type="ECO:0000256" key="4">
    <source>
        <dbReference type="ARBA" id="ARBA00022801"/>
    </source>
</evidence>
<evidence type="ECO:0000256" key="3">
    <source>
        <dbReference type="ARBA" id="ARBA00022741"/>
    </source>
</evidence>
<dbReference type="InterPro" id="IPR018948">
    <property type="entry name" value="GTP-bd_TrmE_N"/>
</dbReference>
<dbReference type="GO" id="GO:0005737">
    <property type="term" value="C:cytoplasm"/>
    <property type="evidence" value="ECO:0007669"/>
    <property type="project" value="UniProtKB-SubCell"/>
</dbReference>
<dbReference type="InterPro" id="IPR006073">
    <property type="entry name" value="GTP-bd"/>
</dbReference>
<dbReference type="Pfam" id="PF10396">
    <property type="entry name" value="TrmE_N"/>
    <property type="match status" value="1"/>
</dbReference>
<dbReference type="GO" id="GO:0005525">
    <property type="term" value="F:GTP binding"/>
    <property type="evidence" value="ECO:0007669"/>
    <property type="project" value="UniProtKB-UniRule"/>
</dbReference>
<evidence type="ECO:0000256" key="1">
    <source>
        <dbReference type="ARBA" id="ARBA00011043"/>
    </source>
</evidence>
<dbReference type="SUPFAM" id="SSF52540">
    <property type="entry name" value="P-loop containing nucleoside triphosphate hydrolases"/>
    <property type="match status" value="1"/>
</dbReference>
<comment type="function">
    <text evidence="8">Exhibits a very high intrinsic GTPase hydrolysis rate. Involved in the addition of a carboxymethylaminomethyl (cmnm) group at the wobble position (U34) of certain tRNAs, forming tRNA-cmnm(5)s(2)U34.</text>
</comment>
<comment type="caution">
    <text evidence="11">The sequence shown here is derived from an EMBL/GenBank/DDBJ whole genome shotgun (WGS) entry which is preliminary data.</text>
</comment>
<keyword evidence="12" id="KW-1185">Reference proteome</keyword>
<feature type="binding site" evidence="8">
    <location>
        <begin position="276"/>
        <end position="279"/>
    </location>
    <ligand>
        <name>GTP</name>
        <dbReference type="ChEBI" id="CHEBI:37565"/>
    </ligand>
</feature>
<dbReference type="PANTHER" id="PTHR42714:SF2">
    <property type="entry name" value="TRNA MODIFICATION GTPASE GTPBP3, MITOCHONDRIAL"/>
    <property type="match status" value="1"/>
</dbReference>
<dbReference type="Pfam" id="PF01926">
    <property type="entry name" value="MMR_HSR1"/>
    <property type="match status" value="1"/>
</dbReference>
<dbReference type="HAMAP" id="MF_00379">
    <property type="entry name" value="GTPase_MnmE"/>
    <property type="match status" value="1"/>
</dbReference>
<dbReference type="SUPFAM" id="SSF116878">
    <property type="entry name" value="TrmE connector domain"/>
    <property type="match status" value="1"/>
</dbReference>
<dbReference type="Gene3D" id="1.20.120.430">
    <property type="entry name" value="tRNA modification GTPase MnmE domain 2"/>
    <property type="match status" value="1"/>
</dbReference>
<dbReference type="InterPro" id="IPR027368">
    <property type="entry name" value="MnmE_dom2"/>
</dbReference>
<feature type="binding site" evidence="8">
    <location>
        <position position="232"/>
    </location>
    <ligand>
        <name>K(+)</name>
        <dbReference type="ChEBI" id="CHEBI:29103"/>
    </ligand>
</feature>
<dbReference type="EMBL" id="PVZS01000011">
    <property type="protein sequence ID" value="PSC04792.1"/>
    <property type="molecule type" value="Genomic_DNA"/>
</dbReference>
<keyword evidence="6 8" id="KW-0630">Potassium</keyword>
<keyword evidence="3 8" id="KW-0547">Nucleotide-binding</keyword>
<comment type="subcellular location">
    <subcellularLocation>
        <location evidence="8">Cytoplasm</location>
    </subcellularLocation>
</comment>
<dbReference type="InterPro" id="IPR005225">
    <property type="entry name" value="Small_GTP-bd"/>
</dbReference>
<proteinExistence type="inferred from homology"/>
<dbReference type="CDD" id="cd04164">
    <property type="entry name" value="trmE"/>
    <property type="match status" value="1"/>
</dbReference>
<keyword evidence="5 8" id="KW-0460">Magnesium</keyword>
<feature type="domain" description="TrmE-type G" evidence="10">
    <location>
        <begin position="222"/>
        <end position="365"/>
    </location>
</feature>
<dbReference type="InterPro" id="IPR027417">
    <property type="entry name" value="P-loop_NTPase"/>
</dbReference>
<reference evidence="12" key="1">
    <citation type="submission" date="2018-03" db="EMBL/GenBank/DDBJ databases">
        <authorList>
            <person name="Sun L."/>
            <person name="Liu H."/>
            <person name="Chen W."/>
            <person name="Huang K."/>
            <person name="Liu W."/>
            <person name="Gao X."/>
        </authorList>
    </citation>
    <scope>NUCLEOTIDE SEQUENCE [LARGE SCALE GENOMIC DNA]</scope>
    <source>
        <strain evidence="12">SH9</strain>
    </source>
</reference>
<dbReference type="OrthoDB" id="9805918at2"/>
<dbReference type="SUPFAM" id="SSF103025">
    <property type="entry name" value="Folate-binding domain"/>
    <property type="match status" value="1"/>
</dbReference>
<keyword evidence="8" id="KW-0479">Metal-binding</keyword>
<dbReference type="GO" id="GO:0003924">
    <property type="term" value="F:GTPase activity"/>
    <property type="evidence" value="ECO:0007669"/>
    <property type="project" value="UniProtKB-UniRule"/>
</dbReference>
<keyword evidence="8" id="KW-0963">Cytoplasm</keyword>
<dbReference type="PROSITE" id="PS51709">
    <property type="entry name" value="G_TRME"/>
    <property type="match status" value="1"/>
</dbReference>
<dbReference type="NCBIfam" id="NF003661">
    <property type="entry name" value="PRK05291.1-3"/>
    <property type="match status" value="1"/>
</dbReference>
<evidence type="ECO:0000256" key="2">
    <source>
        <dbReference type="ARBA" id="ARBA00022694"/>
    </source>
</evidence>
<evidence type="ECO:0000256" key="5">
    <source>
        <dbReference type="ARBA" id="ARBA00022842"/>
    </source>
</evidence>
<feature type="binding site" evidence="8">
    <location>
        <position position="253"/>
    </location>
    <ligand>
        <name>K(+)</name>
        <dbReference type="ChEBI" id="CHEBI:29103"/>
    </ligand>
</feature>
<dbReference type="NCBIfam" id="TIGR00450">
    <property type="entry name" value="mnmE_trmE_thdF"/>
    <property type="match status" value="1"/>
</dbReference>
<feature type="binding site" evidence="8">
    <location>
        <position position="87"/>
    </location>
    <ligand>
        <name>(6S)-5-formyl-5,6,7,8-tetrahydrofolate</name>
        <dbReference type="ChEBI" id="CHEBI:57457"/>
    </ligand>
</feature>
<feature type="binding site" evidence="8">
    <location>
        <position position="236"/>
    </location>
    <ligand>
        <name>Mg(2+)</name>
        <dbReference type="ChEBI" id="CHEBI:18420"/>
    </ligand>
</feature>
<feature type="binding site" evidence="8">
    <location>
        <position position="127"/>
    </location>
    <ligand>
        <name>(6S)-5-formyl-5,6,7,8-tetrahydrofolate</name>
        <dbReference type="ChEBI" id="CHEBI:57457"/>
    </ligand>
</feature>
<dbReference type="Gene3D" id="3.30.1360.120">
    <property type="entry name" value="Probable tRNA modification gtpase trme, domain 1"/>
    <property type="match status" value="1"/>
</dbReference>
<dbReference type="InterPro" id="IPR025867">
    <property type="entry name" value="MnmE_helical"/>
</dbReference>
<dbReference type="FunFam" id="3.30.1360.120:FF:000007">
    <property type="entry name" value="tRNA modification GTPase GTPBP3, mitochondrial"/>
    <property type="match status" value="1"/>
</dbReference>
<evidence type="ECO:0000313" key="12">
    <source>
        <dbReference type="Proteomes" id="UP000239772"/>
    </source>
</evidence>
<evidence type="ECO:0000256" key="6">
    <source>
        <dbReference type="ARBA" id="ARBA00022958"/>
    </source>
</evidence>
<dbReference type="InterPro" id="IPR027266">
    <property type="entry name" value="TrmE/GcvT-like"/>
</dbReference>
<feature type="binding site" evidence="8">
    <location>
        <begin position="232"/>
        <end position="237"/>
    </location>
    <ligand>
        <name>GTP</name>
        <dbReference type="ChEBI" id="CHEBI:37565"/>
    </ligand>
</feature>
<dbReference type="NCBIfam" id="TIGR00231">
    <property type="entry name" value="small_GTP"/>
    <property type="match status" value="1"/>
</dbReference>
<sequence length="442" mass="46998">MTASARHAFSDDTIFALSSGAGRAALAVIRVSGPEAAAVVRTVAGLQPRARVAALRPLNDQAGQLIDRGLVLFFEAPASFTGEDVAEFQIHGGQAVVAGLLRTLGQLPGLRPARPGEFTRRALLNGKLDLTQAEAIADLIDSETEQQRLQALRQFDGALSERVGSWKDALTEALALIEADLDFSDEADVSGSANQAEAPLARVHADIKVQLGFHGAERIRDGVTVVVAGPPNAGKSTLLNWWAGRDAAIVTEIPGTTRDFVEVDIELDGIPVRLVDTAGLRDTADPVERIGVERARQRAQSTDIVLWLDPDGSEPNVPTGSAVVIPLRSKSDSVTTLSAGSGLCISVLTGRGMDELRANLSEQVRRLANPEGALLTRARHRVALESARPHLDQALATLRVGGPLEFVAEDIRLALRALDELLGFVGPEDVLDRLFASFCIGK</sequence>
<dbReference type="EC" id="3.6.-.-" evidence="8"/>
<comment type="similarity">
    <text evidence="1 8 9">Belongs to the TRAFAC class TrmE-Era-EngA-EngB-Septin-like GTPase superfamily. TrmE GTPase family.</text>
</comment>
<feature type="binding site" evidence="8">
    <location>
        <position position="251"/>
    </location>
    <ligand>
        <name>K(+)</name>
        <dbReference type="ChEBI" id="CHEBI:29103"/>
    </ligand>
</feature>
<dbReference type="GO" id="GO:0046872">
    <property type="term" value="F:metal ion binding"/>
    <property type="evidence" value="ECO:0007669"/>
    <property type="project" value="UniProtKB-KW"/>
</dbReference>
<feature type="binding site" evidence="8">
    <location>
        <position position="256"/>
    </location>
    <ligand>
        <name>K(+)</name>
        <dbReference type="ChEBI" id="CHEBI:29103"/>
    </ligand>
</feature>
<comment type="caution">
    <text evidence="8">Lacks conserved residue(s) required for the propagation of feature annotation.</text>
</comment>
<dbReference type="Proteomes" id="UP000239772">
    <property type="component" value="Unassembled WGS sequence"/>
</dbReference>
<dbReference type="AlphaFoldDB" id="A0A2T1HT20"/>
<feature type="binding site" evidence="8">
    <location>
        <position position="257"/>
    </location>
    <ligand>
        <name>Mg(2+)</name>
        <dbReference type="ChEBI" id="CHEBI:18420"/>
    </ligand>
</feature>